<evidence type="ECO:0000256" key="10">
    <source>
        <dbReference type="ARBA" id="ARBA00048679"/>
    </source>
</evidence>
<dbReference type="FunCoup" id="I3TDZ1">
    <property type="interactions" value="111"/>
</dbReference>
<dbReference type="STRING" id="1184251.TCELL_0554"/>
<comment type="catalytic activity">
    <reaction evidence="9">
        <text>L-threonyl-[protein] + ATP = O-phospho-L-threonyl-[protein] + ADP + H(+)</text>
        <dbReference type="Rhea" id="RHEA:46608"/>
        <dbReference type="Rhea" id="RHEA-COMP:11060"/>
        <dbReference type="Rhea" id="RHEA-COMP:11605"/>
        <dbReference type="ChEBI" id="CHEBI:15378"/>
        <dbReference type="ChEBI" id="CHEBI:30013"/>
        <dbReference type="ChEBI" id="CHEBI:30616"/>
        <dbReference type="ChEBI" id="CHEBI:61977"/>
        <dbReference type="ChEBI" id="CHEBI:456216"/>
        <dbReference type="EC" id="2.7.11.1"/>
    </reaction>
</comment>
<reference evidence="12 13" key="1">
    <citation type="journal article" date="2012" name="J. Bacteriol.">
        <title>Complete genome sequence of the hyperthermophilic cellulolytic Crenarchaeon 'Thermogladius cellulolyticus' 1633.</title>
        <authorList>
            <person name="Mardanov A.V."/>
            <person name="Kochetkova T.V."/>
            <person name="Beletsky A.V."/>
            <person name="Bonch-Osmolovskaya E.A."/>
            <person name="Ravin N.V."/>
            <person name="Skryabin K.G."/>
        </authorList>
    </citation>
    <scope>NUCLEOTIDE SEQUENCE [LARGE SCALE GENOMIC DNA]</scope>
    <source>
        <strain evidence="13">DSM 22663 / VKM B-2946 / 1633</strain>
    </source>
</reference>
<dbReference type="GO" id="GO:0005524">
    <property type="term" value="F:ATP binding"/>
    <property type="evidence" value="ECO:0007669"/>
    <property type="project" value="UniProtKB-KW"/>
</dbReference>
<dbReference type="InterPro" id="IPR018934">
    <property type="entry name" value="RIO_dom"/>
</dbReference>
<evidence type="ECO:0000256" key="5">
    <source>
        <dbReference type="ARBA" id="ARBA00022694"/>
    </source>
</evidence>
<accession>I3TDZ1</accession>
<dbReference type="NCBIfam" id="TIGR03724">
    <property type="entry name" value="arch_bud32"/>
    <property type="match status" value="1"/>
</dbReference>
<gene>
    <name evidence="12" type="ordered locus">TCELL_0554</name>
</gene>
<dbReference type="eggNOG" id="arCOG01185">
    <property type="taxonomic scope" value="Archaea"/>
</dbReference>
<dbReference type="OrthoDB" id="31344at2157"/>
<evidence type="ECO:0000256" key="2">
    <source>
        <dbReference type="ARBA" id="ARBA00012513"/>
    </source>
</evidence>
<dbReference type="RefSeq" id="WP_014737229.1">
    <property type="nucleotide sequence ID" value="NC_017954.1"/>
</dbReference>
<evidence type="ECO:0000313" key="12">
    <source>
        <dbReference type="EMBL" id="AFK50979.1"/>
    </source>
</evidence>
<dbReference type="Gene3D" id="1.10.510.10">
    <property type="entry name" value="Transferase(Phosphotransferase) domain 1"/>
    <property type="match status" value="1"/>
</dbReference>
<dbReference type="InterPro" id="IPR022495">
    <property type="entry name" value="Bud32"/>
</dbReference>
<evidence type="ECO:0000256" key="6">
    <source>
        <dbReference type="ARBA" id="ARBA00022741"/>
    </source>
</evidence>
<dbReference type="InParanoid" id="I3TDZ1"/>
<name>I3TDZ1_THEC1</name>
<dbReference type="InterPro" id="IPR000719">
    <property type="entry name" value="Prot_kinase_dom"/>
</dbReference>
<feature type="domain" description="Protein kinase" evidence="11">
    <location>
        <begin position="4"/>
        <end position="227"/>
    </location>
</feature>
<dbReference type="InterPro" id="IPR008266">
    <property type="entry name" value="Tyr_kinase_AS"/>
</dbReference>
<dbReference type="GO" id="GO:0004674">
    <property type="term" value="F:protein serine/threonine kinase activity"/>
    <property type="evidence" value="ECO:0007669"/>
    <property type="project" value="UniProtKB-KW"/>
</dbReference>
<dbReference type="HOGENOM" id="CLU_063953_2_0_2"/>
<dbReference type="EMBL" id="CP003531">
    <property type="protein sequence ID" value="AFK50979.1"/>
    <property type="molecule type" value="Genomic_DNA"/>
</dbReference>
<keyword evidence="13" id="KW-1185">Reference proteome</keyword>
<evidence type="ECO:0000259" key="11">
    <source>
        <dbReference type="PROSITE" id="PS50011"/>
    </source>
</evidence>
<dbReference type="PROSITE" id="PS50011">
    <property type="entry name" value="PROTEIN_KINASE_DOM"/>
    <property type="match status" value="1"/>
</dbReference>
<dbReference type="KEGG" id="thg:TCELL_0554"/>
<dbReference type="GeneID" id="13012856"/>
<dbReference type="SUPFAM" id="SSF56112">
    <property type="entry name" value="Protein kinase-like (PK-like)"/>
    <property type="match status" value="1"/>
</dbReference>
<keyword evidence="6" id="KW-0547">Nucleotide-binding</keyword>
<evidence type="ECO:0000256" key="3">
    <source>
        <dbReference type="ARBA" id="ARBA00022527"/>
    </source>
</evidence>
<keyword evidence="3 12" id="KW-0723">Serine/threonine-protein kinase</keyword>
<dbReference type="GO" id="GO:0005829">
    <property type="term" value="C:cytosol"/>
    <property type="evidence" value="ECO:0007669"/>
    <property type="project" value="TreeGrafter"/>
</dbReference>
<dbReference type="GO" id="GO:0008033">
    <property type="term" value="P:tRNA processing"/>
    <property type="evidence" value="ECO:0007669"/>
    <property type="project" value="UniProtKB-KW"/>
</dbReference>
<dbReference type="SMART" id="SM00220">
    <property type="entry name" value="S_TKc"/>
    <property type="match status" value="1"/>
</dbReference>
<evidence type="ECO:0000256" key="1">
    <source>
        <dbReference type="ARBA" id="ARBA00010630"/>
    </source>
</evidence>
<dbReference type="InterPro" id="IPR011009">
    <property type="entry name" value="Kinase-like_dom_sf"/>
</dbReference>
<evidence type="ECO:0000313" key="13">
    <source>
        <dbReference type="Proteomes" id="UP000005270"/>
    </source>
</evidence>
<sequence length="227" mass="26438">MGSLERPTRLAEGAESIVLLGSLLGQDVVVKVRVGRSYRHPDYDRVFRFYRTKTEARIMAELLEKGLKVPQPLLVDMENYVIVMTLVRGRRLLHVLNNYGVEELERIYREVGRQVGVMHNSGIYHGDLTVSNVIVTENGEAYIIDFGLSGYSNDVEEYAIDLHLFDRSTRNLAPDKADRLFKSFIEGYSSTFPRHQEVVERMVDIRRRGRYVEERLRRKLRREAYTQ</sequence>
<keyword evidence="8" id="KW-0067">ATP-binding</keyword>
<evidence type="ECO:0000256" key="7">
    <source>
        <dbReference type="ARBA" id="ARBA00022777"/>
    </source>
</evidence>
<comment type="catalytic activity">
    <reaction evidence="10">
        <text>L-seryl-[protein] + ATP = O-phospho-L-seryl-[protein] + ADP + H(+)</text>
        <dbReference type="Rhea" id="RHEA:17989"/>
        <dbReference type="Rhea" id="RHEA-COMP:9863"/>
        <dbReference type="Rhea" id="RHEA-COMP:11604"/>
        <dbReference type="ChEBI" id="CHEBI:15378"/>
        <dbReference type="ChEBI" id="CHEBI:29999"/>
        <dbReference type="ChEBI" id="CHEBI:30616"/>
        <dbReference type="ChEBI" id="CHEBI:83421"/>
        <dbReference type="ChEBI" id="CHEBI:456216"/>
        <dbReference type="EC" id="2.7.11.1"/>
    </reaction>
</comment>
<keyword evidence="7 12" id="KW-0418">Kinase</keyword>
<protein>
    <recommendedName>
        <fullName evidence="2">non-specific serine/threonine protein kinase</fullName>
        <ecNumber evidence="2">2.7.11.1</ecNumber>
    </recommendedName>
</protein>
<dbReference type="Proteomes" id="UP000005270">
    <property type="component" value="Chromosome"/>
</dbReference>
<dbReference type="PANTHER" id="PTHR12209">
    <property type="entry name" value="NON-SPECIFIC SERINE/THREONINE PROTEIN KINASE"/>
    <property type="match status" value="1"/>
</dbReference>
<evidence type="ECO:0000256" key="8">
    <source>
        <dbReference type="ARBA" id="ARBA00022840"/>
    </source>
</evidence>
<keyword evidence="4" id="KW-0808">Transferase</keyword>
<dbReference type="NCBIfam" id="NF011463">
    <property type="entry name" value="PRK14879.1-4"/>
    <property type="match status" value="1"/>
</dbReference>
<evidence type="ECO:0000256" key="4">
    <source>
        <dbReference type="ARBA" id="ARBA00022679"/>
    </source>
</evidence>
<evidence type="ECO:0000256" key="9">
    <source>
        <dbReference type="ARBA" id="ARBA00047899"/>
    </source>
</evidence>
<dbReference type="EC" id="2.7.11.1" evidence="2"/>
<dbReference type="PROSITE" id="PS00109">
    <property type="entry name" value="PROTEIN_KINASE_TYR"/>
    <property type="match status" value="1"/>
</dbReference>
<dbReference type="AlphaFoldDB" id="I3TDZ1"/>
<proteinExistence type="inferred from homology"/>
<dbReference type="Gene3D" id="3.30.200.20">
    <property type="entry name" value="Phosphorylase Kinase, domain 1"/>
    <property type="match status" value="1"/>
</dbReference>
<dbReference type="Pfam" id="PF01163">
    <property type="entry name" value="RIO1"/>
    <property type="match status" value="1"/>
</dbReference>
<dbReference type="PANTHER" id="PTHR12209:SF0">
    <property type="entry name" value="EKC_KEOPS COMPLEX SUBUNIT TP53RK"/>
    <property type="match status" value="1"/>
</dbReference>
<organism evidence="12 13">
    <name type="scientific">Thermogladius calderae (strain DSM 22663 / VKM B-2946 / 1633)</name>
    <dbReference type="NCBI Taxonomy" id="1184251"/>
    <lineage>
        <taxon>Archaea</taxon>
        <taxon>Thermoproteota</taxon>
        <taxon>Thermoprotei</taxon>
        <taxon>Desulfurococcales</taxon>
        <taxon>Desulfurococcaceae</taxon>
        <taxon>Thermogladius</taxon>
    </lineage>
</organism>
<comment type="similarity">
    <text evidence="1">Belongs to the protein kinase superfamily. BUD32 family.</text>
</comment>
<keyword evidence="5" id="KW-0819">tRNA processing</keyword>